<proteinExistence type="predicted"/>
<gene>
    <name evidence="2" type="ORF">FJY75_02045</name>
</gene>
<dbReference type="AlphaFoldDB" id="A0A937X9E3"/>
<protein>
    <submittedName>
        <fullName evidence="2">Uncharacterized protein</fullName>
    </submittedName>
</protein>
<accession>A0A937X9E3</accession>
<keyword evidence="1" id="KW-0732">Signal</keyword>
<organism evidence="2 3">
    <name type="scientific">Eiseniibacteriota bacterium</name>
    <dbReference type="NCBI Taxonomy" id="2212470"/>
    <lineage>
        <taxon>Bacteria</taxon>
        <taxon>Candidatus Eiseniibacteriota</taxon>
    </lineage>
</organism>
<reference evidence="2" key="1">
    <citation type="submission" date="2019-03" db="EMBL/GenBank/DDBJ databases">
        <title>Lake Tanganyika Metagenome-Assembled Genomes (MAGs).</title>
        <authorList>
            <person name="Tran P."/>
        </authorList>
    </citation>
    <scope>NUCLEOTIDE SEQUENCE</scope>
    <source>
        <strain evidence="2">M_DeepCast_400m_m2_100</strain>
    </source>
</reference>
<sequence>MSAARRQRLAVGLALALWAGAPAAQAPLVLPSGAEWGACAERRERLVGRREALRAAAEALALQRAAAGTAGDAGLERSLLARGEALADSIERLSVALLAEALRCAPAAERLDGEIAAALTGSAAATEAQRETLLALQARVRRWGAGAGRAEFPLPEAGEGDPPEILRQKAAYARDLIDRAGRWREIVEREARRGDGERLAREASRMLADQAFFEERAAMALDAAAAKAGDDFAALLAQAGEEAGGAGGAAEALARLRGFLAGRERELAQRAEELEREATRRESER</sequence>
<dbReference type="EMBL" id="VGIY01000026">
    <property type="protein sequence ID" value="MBM3316612.1"/>
    <property type="molecule type" value="Genomic_DNA"/>
</dbReference>
<comment type="caution">
    <text evidence="2">The sequence shown here is derived from an EMBL/GenBank/DDBJ whole genome shotgun (WGS) entry which is preliminary data.</text>
</comment>
<evidence type="ECO:0000313" key="3">
    <source>
        <dbReference type="Proteomes" id="UP000748308"/>
    </source>
</evidence>
<dbReference type="Proteomes" id="UP000748308">
    <property type="component" value="Unassembled WGS sequence"/>
</dbReference>
<feature type="signal peptide" evidence="1">
    <location>
        <begin position="1"/>
        <end position="26"/>
    </location>
</feature>
<evidence type="ECO:0000256" key="1">
    <source>
        <dbReference type="SAM" id="SignalP"/>
    </source>
</evidence>
<name>A0A937X9E3_UNCEI</name>
<feature type="chain" id="PRO_5036722014" evidence="1">
    <location>
        <begin position="27"/>
        <end position="285"/>
    </location>
</feature>
<evidence type="ECO:0000313" key="2">
    <source>
        <dbReference type="EMBL" id="MBM3316612.1"/>
    </source>
</evidence>